<evidence type="ECO:0000256" key="4">
    <source>
        <dbReference type="ARBA" id="ARBA00022679"/>
    </source>
</evidence>
<gene>
    <name evidence="10" type="ORF">EPA93_36850</name>
</gene>
<reference evidence="10 11" key="1">
    <citation type="submission" date="2019-01" db="EMBL/GenBank/DDBJ databases">
        <title>Ktedonosporobacter rubrisoli SCAWS-G2.</title>
        <authorList>
            <person name="Huang Y."/>
            <person name="Yan B."/>
        </authorList>
    </citation>
    <scope>NUCLEOTIDE SEQUENCE [LARGE SCALE GENOMIC DNA]</scope>
    <source>
        <strain evidence="10 11">SCAWS-G2</strain>
    </source>
</reference>
<dbReference type="SUPFAM" id="SSF116734">
    <property type="entry name" value="DNA methylase specificity domain"/>
    <property type="match status" value="1"/>
</dbReference>
<dbReference type="REBASE" id="300698">
    <property type="entry name" value="M.KbaG2ORF36850P"/>
</dbReference>
<evidence type="ECO:0000256" key="5">
    <source>
        <dbReference type="ARBA" id="ARBA00022691"/>
    </source>
</evidence>
<dbReference type="Gene3D" id="1.20.1260.30">
    <property type="match status" value="1"/>
</dbReference>
<keyword evidence="10" id="KW-0378">Hydrolase</keyword>
<name>A0A4P6K0T1_KTERU</name>
<dbReference type="Gene3D" id="3.90.220.20">
    <property type="entry name" value="DNA methylase specificity domains"/>
    <property type="match status" value="1"/>
</dbReference>
<dbReference type="GO" id="GO:0008170">
    <property type="term" value="F:N-methyltransferase activity"/>
    <property type="evidence" value="ECO:0007669"/>
    <property type="project" value="InterPro"/>
</dbReference>
<dbReference type="GO" id="GO:0009007">
    <property type="term" value="F:site-specific DNA-methyltransferase (adenine-specific) activity"/>
    <property type="evidence" value="ECO:0007669"/>
    <property type="project" value="UniProtKB-EC"/>
</dbReference>
<protein>
    <recommendedName>
        <fullName evidence="2">site-specific DNA-methyltransferase (adenine-specific)</fullName>
        <ecNumber evidence="2">2.1.1.72</ecNumber>
    </recommendedName>
</protein>
<evidence type="ECO:0000256" key="6">
    <source>
        <dbReference type="ARBA" id="ARBA00022747"/>
    </source>
</evidence>
<dbReference type="InterPro" id="IPR052916">
    <property type="entry name" value="Type-I_RE_MTase_Subunit"/>
</dbReference>
<feature type="domain" description="DNA methylase adenine-specific" evidence="9">
    <location>
        <begin position="273"/>
        <end position="527"/>
    </location>
</feature>
<dbReference type="EC" id="2.1.1.72" evidence="2"/>
<dbReference type="EMBL" id="CP035758">
    <property type="protein sequence ID" value="QBD81250.1"/>
    <property type="molecule type" value="Genomic_DNA"/>
</dbReference>
<dbReference type="InterPro" id="IPR002052">
    <property type="entry name" value="DNA_methylase_N6_adenine_CS"/>
</dbReference>
<evidence type="ECO:0000256" key="7">
    <source>
        <dbReference type="ARBA" id="ARBA00023125"/>
    </source>
</evidence>
<dbReference type="PRINTS" id="PR00507">
    <property type="entry name" value="N12N6MTFRASE"/>
</dbReference>
<keyword evidence="11" id="KW-1185">Reference proteome</keyword>
<evidence type="ECO:0000256" key="1">
    <source>
        <dbReference type="ARBA" id="ARBA00006594"/>
    </source>
</evidence>
<dbReference type="InterPro" id="IPR029063">
    <property type="entry name" value="SAM-dependent_MTases_sf"/>
</dbReference>
<accession>A0A4P6K0T1</accession>
<dbReference type="Gene3D" id="3.40.50.150">
    <property type="entry name" value="Vaccinia Virus protein VP39"/>
    <property type="match status" value="1"/>
</dbReference>
<dbReference type="PROSITE" id="PS00092">
    <property type="entry name" value="N6_MTASE"/>
    <property type="match status" value="1"/>
</dbReference>
<dbReference type="InterPro" id="IPR044946">
    <property type="entry name" value="Restrct_endonuc_typeI_TRD_sf"/>
</dbReference>
<evidence type="ECO:0000256" key="3">
    <source>
        <dbReference type="ARBA" id="ARBA00022603"/>
    </source>
</evidence>
<dbReference type="OrthoDB" id="9815272at2"/>
<evidence type="ECO:0000313" key="11">
    <source>
        <dbReference type="Proteomes" id="UP000290365"/>
    </source>
</evidence>
<organism evidence="10 11">
    <name type="scientific">Ktedonosporobacter rubrisoli</name>
    <dbReference type="NCBI Taxonomy" id="2509675"/>
    <lineage>
        <taxon>Bacteria</taxon>
        <taxon>Bacillati</taxon>
        <taxon>Chloroflexota</taxon>
        <taxon>Ktedonobacteria</taxon>
        <taxon>Ktedonobacterales</taxon>
        <taxon>Ktedonosporobacteraceae</taxon>
        <taxon>Ktedonosporobacter</taxon>
    </lineage>
</organism>
<dbReference type="Pfam" id="PF02384">
    <property type="entry name" value="N6_Mtase"/>
    <property type="match status" value="1"/>
</dbReference>
<dbReference type="GO" id="GO:0004519">
    <property type="term" value="F:endonuclease activity"/>
    <property type="evidence" value="ECO:0007669"/>
    <property type="project" value="UniProtKB-KW"/>
</dbReference>
<dbReference type="GO" id="GO:0032259">
    <property type="term" value="P:methylation"/>
    <property type="evidence" value="ECO:0007669"/>
    <property type="project" value="UniProtKB-KW"/>
</dbReference>
<dbReference type="InterPro" id="IPR003356">
    <property type="entry name" value="DNA_methylase_A-5"/>
</dbReference>
<keyword evidence="7" id="KW-0238">DNA-binding</keyword>
<evidence type="ECO:0000259" key="9">
    <source>
        <dbReference type="Pfam" id="PF02384"/>
    </source>
</evidence>
<dbReference type="InterPro" id="IPR038333">
    <property type="entry name" value="T1MK-like_N_sf"/>
</dbReference>
<dbReference type="Proteomes" id="UP000290365">
    <property type="component" value="Chromosome"/>
</dbReference>
<evidence type="ECO:0000256" key="2">
    <source>
        <dbReference type="ARBA" id="ARBA00011900"/>
    </source>
</evidence>
<keyword evidence="4" id="KW-0808">Transferase</keyword>
<keyword evidence="10" id="KW-0255">Endonuclease</keyword>
<keyword evidence="5" id="KW-0949">S-adenosyl-L-methionine</keyword>
<dbReference type="GO" id="GO:0003677">
    <property type="term" value="F:DNA binding"/>
    <property type="evidence" value="ECO:0007669"/>
    <property type="project" value="UniProtKB-KW"/>
</dbReference>
<keyword evidence="3" id="KW-0489">Methyltransferase</keyword>
<sequence length="828" mass="93416">MDTVIKKIMPYLQRRGYSSRDLSMASARAVSRTEANNSHLRCALALQLSACDAHLPVLARKDTHRLTSQDKKAALAYARQHQLPLVALTNGQEILCFNAFNQLPVSWNGEITDKLPTRAQLPAVISALQNYPHLSDISLPNDKSLPFRPALPLKQLNNLFRRCHVTIRNFEKDEENAFADFSKLLFLRLLEEKAEREEGLDLPYSYRFYQLARKTAAESEEVRAAIQTMIEQLTAQTSYGDVLSDPLRLRHARTFLSIVQQLEAVSFYDCELDSKGAAFEYFVRTTLKGRSLGQYFTPRPLIQVMVSLLGRQKLLSCLRAGHKPRIFDPACGTGGFLIYLMQECLRQLEALYARHEIDSATHEQLARYIRGQMFFGSDANRGVACAARMNMIIAGDGHANITAADSLSPTAQDWNIDIPNCDFILTNPPFGTFELQAMTPKGLQQFPIPAPKKGQYLFLQKMVLTTRPYGEICTVIDEGVLNNEKGCALRRWLLQHCRLKAIVALPEETFKPNKINVRSSLLYLQRSASPDLPLERDYIVTFCRLKSLGYSGSGEPIRDFDFARQLAEFENRLLIEADGEQRTGYGWEAYGVSARTLYADPMLRLDYRYWQPAVRQGIKDLLQRGGQALKELNTISTARGQSPAQEVYVDEKDGYALVVKAGNISRFGSLQLDNADYVEKVIYEQMSESHVFYGDILLASTGEGTLGKCCVYRLPGPAIADGHVTIIRVNTAQIYPEYLCDYLRLGFGARQIERLYTGSTGLIELTAEQTNRIIVDLLSNNLARQQEVSQRLRQAEAHYLQTIELAELMLESQRQQFSSAQVFSQTDA</sequence>
<comment type="catalytic activity">
    <reaction evidence="8">
        <text>a 2'-deoxyadenosine in DNA + S-adenosyl-L-methionine = an N(6)-methyl-2'-deoxyadenosine in DNA + S-adenosyl-L-homocysteine + H(+)</text>
        <dbReference type="Rhea" id="RHEA:15197"/>
        <dbReference type="Rhea" id="RHEA-COMP:12418"/>
        <dbReference type="Rhea" id="RHEA-COMP:12419"/>
        <dbReference type="ChEBI" id="CHEBI:15378"/>
        <dbReference type="ChEBI" id="CHEBI:57856"/>
        <dbReference type="ChEBI" id="CHEBI:59789"/>
        <dbReference type="ChEBI" id="CHEBI:90615"/>
        <dbReference type="ChEBI" id="CHEBI:90616"/>
        <dbReference type="EC" id="2.1.1.72"/>
    </reaction>
</comment>
<evidence type="ECO:0000313" key="10">
    <source>
        <dbReference type="EMBL" id="QBD81250.1"/>
    </source>
</evidence>
<keyword evidence="10" id="KW-0540">Nuclease</keyword>
<dbReference type="SUPFAM" id="SSF53335">
    <property type="entry name" value="S-adenosyl-L-methionine-dependent methyltransferases"/>
    <property type="match status" value="1"/>
</dbReference>
<evidence type="ECO:0000256" key="8">
    <source>
        <dbReference type="ARBA" id="ARBA00047942"/>
    </source>
</evidence>
<comment type="similarity">
    <text evidence="1">Belongs to the N(4)/N(6)-methyltransferase family.</text>
</comment>
<dbReference type="AlphaFoldDB" id="A0A4P6K0T1"/>
<dbReference type="PANTHER" id="PTHR42998">
    <property type="entry name" value="TYPE I RESTRICTION ENZYME HINDVIIP M PROTEIN-RELATED"/>
    <property type="match status" value="1"/>
</dbReference>
<proteinExistence type="inferred from homology"/>
<dbReference type="GO" id="GO:0009307">
    <property type="term" value="P:DNA restriction-modification system"/>
    <property type="evidence" value="ECO:0007669"/>
    <property type="project" value="UniProtKB-KW"/>
</dbReference>
<dbReference type="PANTHER" id="PTHR42998:SF1">
    <property type="entry name" value="TYPE I RESTRICTION ENZYME HINDI METHYLASE SUBUNIT"/>
    <property type="match status" value="1"/>
</dbReference>
<keyword evidence="6" id="KW-0680">Restriction system</keyword>
<dbReference type="KEGG" id="kbs:EPA93_36850"/>